<dbReference type="EMBL" id="LBOG01000003">
    <property type="protein sequence ID" value="KKP30362.1"/>
    <property type="molecule type" value="Genomic_DNA"/>
</dbReference>
<sequence>MSYDDEEELTMDDEILDDEESLDLPKEPLEDEEDYDPENRYH</sequence>
<evidence type="ECO:0000313" key="2">
    <source>
        <dbReference type="EMBL" id="KKP30362.1"/>
    </source>
</evidence>
<proteinExistence type="predicted"/>
<gene>
    <name evidence="2" type="ORF">UR19_C0003G0198</name>
</gene>
<reference evidence="2 3" key="1">
    <citation type="journal article" date="2015" name="Nature">
        <title>rRNA introns, odd ribosomes, and small enigmatic genomes across a large radiation of phyla.</title>
        <authorList>
            <person name="Brown C.T."/>
            <person name="Hug L.A."/>
            <person name="Thomas B.C."/>
            <person name="Sharon I."/>
            <person name="Castelle C.J."/>
            <person name="Singh A."/>
            <person name="Wilkins M.J."/>
            <person name="Williams K.H."/>
            <person name="Banfield J.F."/>
        </authorList>
    </citation>
    <scope>NUCLEOTIDE SEQUENCE [LARGE SCALE GENOMIC DNA]</scope>
</reference>
<protein>
    <submittedName>
        <fullName evidence="2">Uncharacterized protein</fullName>
    </submittedName>
</protein>
<feature type="region of interest" description="Disordered" evidence="1">
    <location>
        <begin position="1"/>
        <end position="42"/>
    </location>
</feature>
<evidence type="ECO:0000256" key="1">
    <source>
        <dbReference type="SAM" id="MobiDB-lite"/>
    </source>
</evidence>
<organism evidence="2 3">
    <name type="scientific">Candidatus Nomurabacteria bacterium GW2011_GWF1_31_48</name>
    <dbReference type="NCBI Taxonomy" id="1618767"/>
    <lineage>
        <taxon>Bacteria</taxon>
        <taxon>Candidatus Nomuraibacteriota</taxon>
    </lineage>
</organism>
<name>A0A0G0BH33_9BACT</name>
<comment type="caution">
    <text evidence="2">The sequence shown here is derived from an EMBL/GenBank/DDBJ whole genome shotgun (WGS) entry which is preliminary data.</text>
</comment>
<feature type="compositionally biased region" description="Acidic residues" evidence="1">
    <location>
        <begin position="1"/>
        <end position="22"/>
    </location>
</feature>
<dbReference type="AlphaFoldDB" id="A0A0G0BH33"/>
<accession>A0A0G0BH33</accession>
<evidence type="ECO:0000313" key="3">
    <source>
        <dbReference type="Proteomes" id="UP000034934"/>
    </source>
</evidence>
<dbReference type="Proteomes" id="UP000034934">
    <property type="component" value="Unassembled WGS sequence"/>
</dbReference>